<feature type="compositionally biased region" description="Polar residues" evidence="4">
    <location>
        <begin position="73"/>
        <end position="85"/>
    </location>
</feature>
<evidence type="ECO:0000256" key="4">
    <source>
        <dbReference type="SAM" id="MobiDB-lite"/>
    </source>
</evidence>
<evidence type="ECO:0000313" key="6">
    <source>
        <dbReference type="EMBL" id="GIX67953.1"/>
    </source>
</evidence>
<keyword evidence="3" id="KW-0966">Cell projection</keyword>
<accession>A0AAV4M7U8</accession>
<dbReference type="AlphaFoldDB" id="A0AAV4M7U8"/>
<feature type="domain" description="PDZ" evidence="5">
    <location>
        <begin position="28"/>
        <end position="55"/>
    </location>
</feature>
<dbReference type="SUPFAM" id="SSF50156">
    <property type="entry name" value="PDZ domain-like"/>
    <property type="match status" value="1"/>
</dbReference>
<dbReference type="EMBL" id="BPLQ01000140">
    <property type="protein sequence ID" value="GIX67953.1"/>
    <property type="molecule type" value="Genomic_DNA"/>
</dbReference>
<keyword evidence="7" id="KW-1185">Reference proteome</keyword>
<comment type="subcellular location">
    <subcellularLocation>
        <location evidence="1">Cell projection</location>
    </subcellularLocation>
</comment>
<organism evidence="6 7">
    <name type="scientific">Caerostris darwini</name>
    <dbReference type="NCBI Taxonomy" id="1538125"/>
    <lineage>
        <taxon>Eukaryota</taxon>
        <taxon>Metazoa</taxon>
        <taxon>Ecdysozoa</taxon>
        <taxon>Arthropoda</taxon>
        <taxon>Chelicerata</taxon>
        <taxon>Arachnida</taxon>
        <taxon>Araneae</taxon>
        <taxon>Araneomorphae</taxon>
        <taxon>Entelegynae</taxon>
        <taxon>Araneoidea</taxon>
        <taxon>Araneidae</taxon>
        <taxon>Caerostris</taxon>
    </lineage>
</organism>
<dbReference type="InterPro" id="IPR051844">
    <property type="entry name" value="USH2_Complex_Protein"/>
</dbReference>
<evidence type="ECO:0000313" key="7">
    <source>
        <dbReference type="Proteomes" id="UP001054837"/>
    </source>
</evidence>
<proteinExistence type="predicted"/>
<evidence type="ECO:0000256" key="2">
    <source>
        <dbReference type="ARBA" id="ARBA00022737"/>
    </source>
</evidence>
<feature type="region of interest" description="Disordered" evidence="4">
    <location>
        <begin position="72"/>
        <end position="128"/>
    </location>
</feature>
<dbReference type="InterPro" id="IPR036034">
    <property type="entry name" value="PDZ_sf"/>
</dbReference>
<comment type="caution">
    <text evidence="6">The sequence shown here is derived from an EMBL/GenBank/DDBJ whole genome shotgun (WGS) entry which is preliminary data.</text>
</comment>
<dbReference type="Gene3D" id="2.30.42.10">
    <property type="match status" value="1"/>
</dbReference>
<dbReference type="GO" id="GO:0005929">
    <property type="term" value="C:cilium"/>
    <property type="evidence" value="ECO:0007669"/>
    <property type="project" value="TreeGrafter"/>
</dbReference>
<dbReference type="GO" id="GO:0002142">
    <property type="term" value="C:stereocilia ankle link complex"/>
    <property type="evidence" value="ECO:0007669"/>
    <property type="project" value="TreeGrafter"/>
</dbReference>
<dbReference type="Proteomes" id="UP001054837">
    <property type="component" value="Unassembled WGS sequence"/>
</dbReference>
<protein>
    <submittedName>
        <fullName evidence="6">PDZ domain-containing protein</fullName>
    </submittedName>
</protein>
<dbReference type="GO" id="GO:0032426">
    <property type="term" value="C:stereocilium tip"/>
    <property type="evidence" value="ECO:0007669"/>
    <property type="project" value="TreeGrafter"/>
</dbReference>
<reference evidence="6 7" key="1">
    <citation type="submission" date="2021-06" db="EMBL/GenBank/DDBJ databases">
        <title>Caerostris darwini draft genome.</title>
        <authorList>
            <person name="Kono N."/>
            <person name="Arakawa K."/>
        </authorList>
    </citation>
    <scope>NUCLEOTIDE SEQUENCE [LARGE SCALE GENOMIC DNA]</scope>
</reference>
<sequence length="186" mass="21084">MPQVLYDVNIKMWYIFNLLTLLQNDQFGDQVLSVNDVDFTNITHDEAVSLLQSSPRMSMVIRSVGRVPHSTLPYASNNAGASTSGEPWYPESMPHRSELSRKGSHRQSDHRLDDPSSTNPANAERRLDRKARKLLSESERLTLFYYCNEYETGAIPVDAFVSVLLEQLDTPEKVIDCSIQQPPVID</sequence>
<gene>
    <name evidence="6" type="primary">AVEN_126082_1</name>
    <name evidence="6" type="ORF">CDAR_45941</name>
</gene>
<dbReference type="GO" id="GO:0005886">
    <property type="term" value="C:plasma membrane"/>
    <property type="evidence" value="ECO:0007669"/>
    <property type="project" value="TreeGrafter"/>
</dbReference>
<dbReference type="Pfam" id="PF00595">
    <property type="entry name" value="PDZ"/>
    <property type="match status" value="1"/>
</dbReference>
<keyword evidence="2" id="KW-0677">Repeat</keyword>
<dbReference type="PANTHER" id="PTHR23116:SF29">
    <property type="entry name" value="PDZ DOMAIN-CONTAINING PROTEIN 7"/>
    <property type="match status" value="1"/>
</dbReference>
<evidence type="ECO:0000259" key="5">
    <source>
        <dbReference type="PROSITE" id="PS50106"/>
    </source>
</evidence>
<evidence type="ECO:0000256" key="1">
    <source>
        <dbReference type="ARBA" id="ARBA00004316"/>
    </source>
</evidence>
<dbReference type="Gene3D" id="1.20.1160.20">
    <property type="match status" value="1"/>
</dbReference>
<name>A0AAV4M7U8_9ARAC</name>
<feature type="compositionally biased region" description="Basic and acidic residues" evidence="4">
    <location>
        <begin position="93"/>
        <end position="114"/>
    </location>
</feature>
<dbReference type="InterPro" id="IPR001478">
    <property type="entry name" value="PDZ"/>
</dbReference>
<dbReference type="PANTHER" id="PTHR23116">
    <property type="entry name" value="PDZ DOMAIN CONTAINING WHIRLIN AND HARMONIN-RELATED"/>
    <property type="match status" value="1"/>
</dbReference>
<dbReference type="PROSITE" id="PS50106">
    <property type="entry name" value="PDZ"/>
    <property type="match status" value="1"/>
</dbReference>
<evidence type="ECO:0000256" key="3">
    <source>
        <dbReference type="ARBA" id="ARBA00023273"/>
    </source>
</evidence>